<reference evidence="2" key="1">
    <citation type="submission" date="2020-05" db="EMBL/GenBank/DDBJ databases">
        <title>Phylogenomic resolution of chytrid fungi.</title>
        <authorList>
            <person name="Stajich J.E."/>
            <person name="Amses K."/>
            <person name="Simmons R."/>
            <person name="Seto K."/>
            <person name="Myers J."/>
            <person name="Bonds A."/>
            <person name="Quandt C.A."/>
            <person name="Barry K."/>
            <person name="Liu P."/>
            <person name="Grigoriev I."/>
            <person name="Longcore J.E."/>
            <person name="James T.Y."/>
        </authorList>
    </citation>
    <scope>NUCLEOTIDE SEQUENCE</scope>
    <source>
        <strain evidence="2">JEL0513</strain>
    </source>
</reference>
<keyword evidence="1" id="KW-0472">Membrane</keyword>
<dbReference type="SUPFAM" id="SSF48264">
    <property type="entry name" value="Cytochrome P450"/>
    <property type="match status" value="1"/>
</dbReference>
<dbReference type="Gene3D" id="1.10.630.10">
    <property type="entry name" value="Cytochrome P450"/>
    <property type="match status" value="1"/>
</dbReference>
<evidence type="ECO:0000313" key="3">
    <source>
        <dbReference type="Proteomes" id="UP001211907"/>
    </source>
</evidence>
<keyword evidence="3" id="KW-1185">Reference proteome</keyword>
<evidence type="ECO:0000313" key="2">
    <source>
        <dbReference type="EMBL" id="KAJ3126668.1"/>
    </source>
</evidence>
<dbReference type="AlphaFoldDB" id="A0AAD5T5G6"/>
<gene>
    <name evidence="2" type="ORF">HK100_010126</name>
</gene>
<proteinExistence type="predicted"/>
<feature type="transmembrane region" description="Helical" evidence="1">
    <location>
        <begin position="6"/>
        <end position="23"/>
    </location>
</feature>
<name>A0AAD5T5G6_9FUNG</name>
<dbReference type="Proteomes" id="UP001211907">
    <property type="component" value="Unassembled WGS sequence"/>
</dbReference>
<dbReference type="GO" id="GO:0016705">
    <property type="term" value="F:oxidoreductase activity, acting on paired donors, with incorporation or reduction of molecular oxygen"/>
    <property type="evidence" value="ECO:0007669"/>
    <property type="project" value="InterPro"/>
</dbReference>
<sequence>MQIESILVLTATFVAIGVVWVFTSSGTSKKIDEFPDLPGLPIIGNILDILGPNLKYKVHAAKSPAFLNIPGLPRTLLFDDIALIRQVLGRSLPSYSVVGDSLIGLPAGILSANGVEHRRLRNLGIRALSKMLVEAES</sequence>
<dbReference type="GO" id="GO:0020037">
    <property type="term" value="F:heme binding"/>
    <property type="evidence" value="ECO:0007669"/>
    <property type="project" value="InterPro"/>
</dbReference>
<keyword evidence="1" id="KW-1133">Transmembrane helix</keyword>
<dbReference type="GO" id="GO:0005506">
    <property type="term" value="F:iron ion binding"/>
    <property type="evidence" value="ECO:0007669"/>
    <property type="project" value="InterPro"/>
</dbReference>
<dbReference type="EMBL" id="JADGJH010000546">
    <property type="protein sequence ID" value="KAJ3126668.1"/>
    <property type="molecule type" value="Genomic_DNA"/>
</dbReference>
<comment type="caution">
    <text evidence="2">The sequence shown here is derived from an EMBL/GenBank/DDBJ whole genome shotgun (WGS) entry which is preliminary data.</text>
</comment>
<accession>A0AAD5T5G6</accession>
<protein>
    <recommendedName>
        <fullName evidence="4">Cytochrome P450</fullName>
    </recommendedName>
</protein>
<keyword evidence="1" id="KW-0812">Transmembrane</keyword>
<dbReference type="GO" id="GO:0004497">
    <property type="term" value="F:monooxygenase activity"/>
    <property type="evidence" value="ECO:0007669"/>
    <property type="project" value="InterPro"/>
</dbReference>
<dbReference type="InterPro" id="IPR036396">
    <property type="entry name" value="Cyt_P450_sf"/>
</dbReference>
<evidence type="ECO:0008006" key="4">
    <source>
        <dbReference type="Google" id="ProtNLM"/>
    </source>
</evidence>
<organism evidence="2 3">
    <name type="scientific">Physocladia obscura</name>
    <dbReference type="NCBI Taxonomy" id="109957"/>
    <lineage>
        <taxon>Eukaryota</taxon>
        <taxon>Fungi</taxon>
        <taxon>Fungi incertae sedis</taxon>
        <taxon>Chytridiomycota</taxon>
        <taxon>Chytridiomycota incertae sedis</taxon>
        <taxon>Chytridiomycetes</taxon>
        <taxon>Chytridiales</taxon>
        <taxon>Chytriomycetaceae</taxon>
        <taxon>Physocladia</taxon>
    </lineage>
</organism>
<feature type="non-terminal residue" evidence="2">
    <location>
        <position position="137"/>
    </location>
</feature>
<evidence type="ECO:0000256" key="1">
    <source>
        <dbReference type="SAM" id="Phobius"/>
    </source>
</evidence>